<evidence type="ECO:0000313" key="2">
    <source>
        <dbReference type="EMBL" id="SSA48298.1"/>
    </source>
</evidence>
<dbReference type="EMBL" id="QGDJ01000007">
    <property type="protein sequence ID" value="PWJ16989.1"/>
    <property type="molecule type" value="Genomic_DNA"/>
</dbReference>
<sequence length="193" mass="21078">MSLERILSRLAGAQPVAIEGPASALSHSDLRGSGSWANEWSGAERAVQRAKTLALPAKARRAVTELEGEHGRVSVRPLMAPRMAKLYERLFDKMEVEAPTCTLHAGVAMSVFLKAERRSDGSDRLADLSVDLLIADDQGTPLVVLLADDPKRPQRQIRRVDALLDAGLPHVEIPARPSLSAIWPEIVPHIVRH</sequence>
<dbReference type="AlphaFoldDB" id="A0A2Y9AYD8"/>
<evidence type="ECO:0000313" key="4">
    <source>
        <dbReference type="Proteomes" id="UP000251571"/>
    </source>
</evidence>
<name>A0A2Y9AYD8_9RHOB</name>
<dbReference type="EMBL" id="UETC01000007">
    <property type="protein sequence ID" value="SSA48298.1"/>
    <property type="molecule type" value="Genomic_DNA"/>
</dbReference>
<gene>
    <name evidence="1" type="ORF">BCF38_107102</name>
    <name evidence="2" type="ORF">SAMN05421539_107102</name>
</gene>
<dbReference type="RefSeq" id="WP_109565135.1">
    <property type="nucleotide sequence ID" value="NZ_QGDJ01000007.1"/>
</dbReference>
<organism evidence="2 4">
    <name type="scientific">Jannaschia seohaensis</name>
    <dbReference type="NCBI Taxonomy" id="475081"/>
    <lineage>
        <taxon>Bacteria</taxon>
        <taxon>Pseudomonadati</taxon>
        <taxon>Pseudomonadota</taxon>
        <taxon>Alphaproteobacteria</taxon>
        <taxon>Rhodobacterales</taxon>
        <taxon>Roseobacteraceae</taxon>
        <taxon>Jannaschia</taxon>
    </lineage>
</organism>
<reference evidence="2" key="1">
    <citation type="submission" date="2016-10" db="EMBL/GenBank/DDBJ databases">
        <authorList>
            <person name="Cai Z."/>
        </authorList>
    </citation>
    <scope>NUCLEOTIDE SEQUENCE [LARGE SCALE GENOMIC DNA]</scope>
    <source>
        <strain evidence="2">DSM 25227</strain>
    </source>
</reference>
<reference evidence="4" key="2">
    <citation type="submission" date="2016-10" db="EMBL/GenBank/DDBJ databases">
        <authorList>
            <person name="Varghese N."/>
            <person name="Submissions S."/>
        </authorList>
    </citation>
    <scope>NUCLEOTIDE SEQUENCE [LARGE SCALE GENOMIC DNA]</scope>
    <source>
        <strain evidence="4">DSM 25227</strain>
    </source>
</reference>
<evidence type="ECO:0000313" key="1">
    <source>
        <dbReference type="EMBL" id="PWJ16989.1"/>
    </source>
</evidence>
<proteinExistence type="predicted"/>
<reference evidence="1 3" key="3">
    <citation type="submission" date="2018-03" db="EMBL/GenBank/DDBJ databases">
        <title>Genomic Encyclopedia of Archaeal and Bacterial Type Strains, Phase II (KMG-II): from individual species to whole genera.</title>
        <authorList>
            <person name="Goeker M."/>
        </authorList>
    </citation>
    <scope>NUCLEOTIDE SEQUENCE [LARGE SCALE GENOMIC DNA]</scope>
    <source>
        <strain evidence="1 3">DSM 25227</strain>
    </source>
</reference>
<evidence type="ECO:0008006" key="5">
    <source>
        <dbReference type="Google" id="ProtNLM"/>
    </source>
</evidence>
<dbReference type="Proteomes" id="UP000245839">
    <property type="component" value="Unassembled WGS sequence"/>
</dbReference>
<protein>
    <recommendedName>
        <fullName evidence="5">DUF2726 domain-containing protein</fullName>
    </recommendedName>
</protein>
<dbReference type="OrthoDB" id="7658332at2"/>
<dbReference type="Proteomes" id="UP000251571">
    <property type="component" value="Unassembled WGS sequence"/>
</dbReference>
<keyword evidence="3" id="KW-1185">Reference proteome</keyword>
<accession>A0A2Y9AYD8</accession>
<evidence type="ECO:0000313" key="3">
    <source>
        <dbReference type="Proteomes" id="UP000245839"/>
    </source>
</evidence>